<dbReference type="InterPro" id="IPR032719">
    <property type="entry name" value="WbsX"/>
</dbReference>
<accession>A0AA96RLR8</accession>
<name>A0AA96RLR8_9BACL</name>
<dbReference type="PANTHER" id="PTHR41244:SF1">
    <property type="entry name" value="GLYCOSYLTRANSFERASE"/>
    <property type="match status" value="1"/>
</dbReference>
<reference evidence="1" key="1">
    <citation type="submission" date="2022-02" db="EMBL/GenBank/DDBJ databases">
        <title>Paenibacillus sp. MBLB1832 Whole Genome Shotgun Sequencing.</title>
        <authorList>
            <person name="Hwang C.Y."/>
            <person name="Cho E.-S."/>
            <person name="Seo M.-J."/>
        </authorList>
    </citation>
    <scope>NUCLEOTIDE SEQUENCE</scope>
    <source>
        <strain evidence="1">MBLB1832</strain>
    </source>
</reference>
<evidence type="ECO:0000313" key="1">
    <source>
        <dbReference type="EMBL" id="WNR45965.1"/>
    </source>
</evidence>
<gene>
    <name evidence="1" type="ORF">MJB10_07675</name>
</gene>
<sequence>MKKEIEVAVYYFPNYHVDSRNESWHGKGWTEWELVKAATPRFEGHQQPKIPLWGYLDESDPAVAEKQITAAADHAIDVFIYDWYWYSGGPFLNAALEKGFMQATNNNRLKFSLMWANHDWVNLFPLKRSAGTHILEPGAVTRKEFEKVVDYLIEQYFKHPSYWRVKGGLYFSFYDLQTFIDGLGGLEQTIEALAYFRTKVRDAGLGELHLNAIVVNIKNLPSERALKSPNDIINSLGMDSVTSYVWIHNVALDTFPAVKYSEYAQKASADWGNFRKQFEVPYFPNVSMGWDSSPRTVQSDVYDHLDYPYMPVLIGNTPEEFEKSLQASKTFLEQSQTLPAIITVNSWNEWTEGSYLEPDTVHGLGYLEAIRRTFGENITAEEKAL</sequence>
<dbReference type="CDD" id="cd11579">
    <property type="entry name" value="Glyco_tran_WbsX"/>
    <property type="match status" value="1"/>
</dbReference>
<dbReference type="Pfam" id="PF14307">
    <property type="entry name" value="Glyco_tran_WbsX"/>
    <property type="match status" value="1"/>
</dbReference>
<protein>
    <submittedName>
        <fullName evidence="1">Glycoside hydrolase family 99-like domain-containing protein</fullName>
    </submittedName>
</protein>
<dbReference type="GO" id="GO:0016787">
    <property type="term" value="F:hydrolase activity"/>
    <property type="evidence" value="ECO:0007669"/>
    <property type="project" value="UniProtKB-KW"/>
</dbReference>
<dbReference type="EMBL" id="CP130319">
    <property type="protein sequence ID" value="WNR45965.1"/>
    <property type="molecule type" value="Genomic_DNA"/>
</dbReference>
<proteinExistence type="predicted"/>
<dbReference type="PANTHER" id="PTHR41244">
    <property type="entry name" value="RHAMNAN SYNTHESIS F"/>
    <property type="match status" value="1"/>
</dbReference>
<dbReference type="Proteomes" id="UP001304650">
    <property type="component" value="Chromosome"/>
</dbReference>
<dbReference type="KEGG" id="proo:MJB10_07675"/>
<evidence type="ECO:0000313" key="2">
    <source>
        <dbReference type="Proteomes" id="UP001304650"/>
    </source>
</evidence>
<dbReference type="Gene3D" id="3.20.20.80">
    <property type="entry name" value="Glycosidases"/>
    <property type="match status" value="1"/>
</dbReference>
<dbReference type="AlphaFoldDB" id="A0AA96RLR8"/>
<organism evidence="1 2">
    <name type="scientific">Paenibacillus roseopurpureus</name>
    <dbReference type="NCBI Taxonomy" id="2918901"/>
    <lineage>
        <taxon>Bacteria</taxon>
        <taxon>Bacillati</taxon>
        <taxon>Bacillota</taxon>
        <taxon>Bacilli</taxon>
        <taxon>Bacillales</taxon>
        <taxon>Paenibacillaceae</taxon>
        <taxon>Paenibacillus</taxon>
    </lineage>
</organism>
<dbReference type="RefSeq" id="WP_314803169.1">
    <property type="nucleotide sequence ID" value="NZ_CP130319.1"/>
</dbReference>
<keyword evidence="2" id="KW-1185">Reference proteome</keyword>